<evidence type="ECO:0000256" key="4">
    <source>
        <dbReference type="ARBA" id="ARBA00022679"/>
    </source>
</evidence>
<keyword evidence="12" id="KW-0732">Signal</keyword>
<dbReference type="InterPro" id="IPR050271">
    <property type="entry name" value="UDP-glycosyltransferase"/>
</dbReference>
<evidence type="ECO:0000256" key="10">
    <source>
        <dbReference type="ARBA" id="ARBA00046288"/>
    </source>
</evidence>
<keyword evidence="4 11" id="KW-0808">Transferase</keyword>
<name>A0A873P527_TRIVP</name>
<dbReference type="FunFam" id="3.40.50.2000:FF:000050">
    <property type="entry name" value="UDP-glucuronosyltransferase"/>
    <property type="match status" value="1"/>
</dbReference>
<evidence type="ECO:0000256" key="2">
    <source>
        <dbReference type="ARBA" id="ARBA00009995"/>
    </source>
</evidence>
<evidence type="ECO:0000256" key="5">
    <source>
        <dbReference type="ARBA" id="ARBA00022692"/>
    </source>
</evidence>
<feature type="transmembrane region" description="Helical" evidence="12">
    <location>
        <begin position="474"/>
        <end position="504"/>
    </location>
</feature>
<evidence type="ECO:0000256" key="1">
    <source>
        <dbReference type="ARBA" id="ARBA00004240"/>
    </source>
</evidence>
<keyword evidence="7 12" id="KW-1133">Transmembrane helix</keyword>
<dbReference type="EMBL" id="MT012615">
    <property type="protein sequence ID" value="QPA18397.1"/>
    <property type="molecule type" value="mRNA"/>
</dbReference>
<dbReference type="GO" id="GO:0016020">
    <property type="term" value="C:membrane"/>
    <property type="evidence" value="ECO:0007669"/>
    <property type="project" value="UniProtKB-SubCell"/>
</dbReference>
<reference evidence="13" key="1">
    <citation type="submission" date="2020-01" db="EMBL/GenBank/DDBJ databases">
        <authorList>
            <person name="Pym A.M."/>
            <person name="Bass C."/>
            <person name="Singh K.S."/>
        </authorList>
    </citation>
    <scope>NUCLEOTIDE SEQUENCE</scope>
</reference>
<dbReference type="GO" id="GO:0015020">
    <property type="term" value="F:glucuronosyltransferase activity"/>
    <property type="evidence" value="ECO:0007669"/>
    <property type="project" value="UniProtKB-EC"/>
</dbReference>
<dbReference type="SUPFAM" id="SSF53756">
    <property type="entry name" value="UDP-Glycosyltransferase/glycogen phosphorylase"/>
    <property type="match status" value="1"/>
</dbReference>
<gene>
    <name evidence="13" type="primary">UGT386L1</name>
</gene>
<evidence type="ECO:0000256" key="9">
    <source>
        <dbReference type="ARBA" id="ARBA00023180"/>
    </source>
</evidence>
<evidence type="ECO:0000256" key="3">
    <source>
        <dbReference type="ARBA" id="ARBA00022676"/>
    </source>
</evidence>
<evidence type="ECO:0000256" key="6">
    <source>
        <dbReference type="ARBA" id="ARBA00022824"/>
    </source>
</evidence>
<dbReference type="GO" id="GO:0005783">
    <property type="term" value="C:endoplasmic reticulum"/>
    <property type="evidence" value="ECO:0007669"/>
    <property type="project" value="UniProtKB-SubCell"/>
</dbReference>
<feature type="chain" id="PRO_5033096022" description="UDP-glucuronosyltransferase" evidence="12">
    <location>
        <begin position="20"/>
        <end position="521"/>
    </location>
</feature>
<reference evidence="13" key="2">
    <citation type="journal article" name="BMC Genomics">
        <title>Host plant adaptation in the polyphagous whitefly, Trialeurodes vaporariorum, is associated with transcriptional plasticity and altered sensitivity to insecticides.</title>
        <authorList>
            <person name="Pym A."/>
            <person name="Singh K.S."/>
            <person name="Nordgren A."/>
            <person name="Davies T.G.E."/>
            <person name="Zimmer C.T."/>
            <person name="Elias J."/>
            <person name="Slater R."/>
            <person name="Bass C."/>
        </authorList>
    </citation>
    <scope>NUCLEOTIDE SEQUENCE</scope>
</reference>
<keyword evidence="8 12" id="KW-0472">Membrane</keyword>
<accession>A0A873P527</accession>
<dbReference type="CDD" id="cd03784">
    <property type="entry name" value="GT1_Gtf-like"/>
    <property type="match status" value="1"/>
</dbReference>
<comment type="similarity">
    <text evidence="2 11">Belongs to the UDP-glycosyltransferase family.</text>
</comment>
<dbReference type="InterPro" id="IPR002213">
    <property type="entry name" value="UDP_glucos_trans"/>
</dbReference>
<evidence type="ECO:0000256" key="8">
    <source>
        <dbReference type="ARBA" id="ARBA00023136"/>
    </source>
</evidence>
<keyword evidence="5 12" id="KW-0812">Transmembrane</keyword>
<dbReference type="EC" id="2.4.1.17" evidence="12"/>
<dbReference type="InterPro" id="IPR035595">
    <property type="entry name" value="UDP_glycos_trans_CS"/>
</dbReference>
<dbReference type="AlphaFoldDB" id="A0A873P527"/>
<sequence>MLTLLAGFLLTFGVPLSESANILAFLQLPFNSHIIGFQPLMKELARKGHNVTVVNVRHVTDQIPNYTSINVKNAYADIMGQEMFHTMNRMSVARTAVFLWDFGLAGAEAVFNLPEVQRLIHSEDLQFDLIMFETFFFHEAFTAFGHKYKAPIINLQPLFPNPVVCSTLGNPYSYAYIPDYRMSATDNMTFTQRLTNALTGVFQAIGAKWYYLPKQDALMRRYFTYPGSETLPFVGEMLKDTALTLVDTHISVSPVRPYAPNVVEVAGMHLRAPSKLPQDIQSFMDSAKNGVIFFSMGSLVTTANLPEKTLQAIVQVFSKLKQKVLWKWEDDNLKLNLPNVKISKWFPQQDILAHPKCKLFLTHGGIHSLLEAIHHGVPVLGVPVFADQFMNMLLAEERGFGKMIRLEEITSETLSEALQHIMNNESYKQNAEAAGRILNDQPIKPLDLGTYWVEFVLRHKGAKHLRPAAVELKWYQYLLVDVVAFILVCMVFVVYLMIFSINFVKKLYQSRSKTDNKKKVQ</sequence>
<evidence type="ECO:0000256" key="11">
    <source>
        <dbReference type="RuleBase" id="RU003718"/>
    </source>
</evidence>
<organism evidence="13">
    <name type="scientific">Trialeurodes vaporariorum</name>
    <name type="common">Greenhouse whitefly</name>
    <name type="synonym">Aleyrodes vaporariorum</name>
    <dbReference type="NCBI Taxonomy" id="88556"/>
    <lineage>
        <taxon>Eukaryota</taxon>
        <taxon>Metazoa</taxon>
        <taxon>Ecdysozoa</taxon>
        <taxon>Arthropoda</taxon>
        <taxon>Hexapoda</taxon>
        <taxon>Insecta</taxon>
        <taxon>Pterygota</taxon>
        <taxon>Neoptera</taxon>
        <taxon>Paraneoptera</taxon>
        <taxon>Hemiptera</taxon>
        <taxon>Sternorrhyncha</taxon>
        <taxon>Aleyrodoidea</taxon>
        <taxon>Aleyrodidae</taxon>
        <taxon>Aleyrodinae</taxon>
        <taxon>Trialeurodes</taxon>
    </lineage>
</organism>
<evidence type="ECO:0000313" key="13">
    <source>
        <dbReference type="EMBL" id="QPA18397.1"/>
    </source>
</evidence>
<dbReference type="PROSITE" id="PS00375">
    <property type="entry name" value="UDPGT"/>
    <property type="match status" value="1"/>
</dbReference>
<dbReference type="Pfam" id="PF00201">
    <property type="entry name" value="UDPGT"/>
    <property type="match status" value="1"/>
</dbReference>
<dbReference type="Gene3D" id="3.40.50.2000">
    <property type="entry name" value="Glycogen Phosphorylase B"/>
    <property type="match status" value="2"/>
</dbReference>
<keyword evidence="9" id="KW-0325">Glycoprotein</keyword>
<comment type="catalytic activity">
    <reaction evidence="12">
        <text>glucuronate acceptor + UDP-alpha-D-glucuronate = acceptor beta-D-glucuronoside + UDP + H(+)</text>
        <dbReference type="Rhea" id="RHEA:21032"/>
        <dbReference type="ChEBI" id="CHEBI:15378"/>
        <dbReference type="ChEBI" id="CHEBI:58052"/>
        <dbReference type="ChEBI" id="CHEBI:58223"/>
        <dbReference type="ChEBI" id="CHEBI:132367"/>
        <dbReference type="ChEBI" id="CHEBI:132368"/>
        <dbReference type="EC" id="2.4.1.17"/>
    </reaction>
</comment>
<dbReference type="PANTHER" id="PTHR48043">
    <property type="entry name" value="EG:EG0003.4 PROTEIN-RELATED"/>
    <property type="match status" value="1"/>
</dbReference>
<proteinExistence type="evidence at transcript level"/>
<keyword evidence="3 11" id="KW-0328">Glycosyltransferase</keyword>
<evidence type="ECO:0000256" key="12">
    <source>
        <dbReference type="RuleBase" id="RU362059"/>
    </source>
</evidence>
<dbReference type="PANTHER" id="PTHR48043:SF159">
    <property type="entry name" value="EG:EG0003.4 PROTEIN-RELATED"/>
    <property type="match status" value="1"/>
</dbReference>
<feature type="signal peptide" evidence="12">
    <location>
        <begin position="1"/>
        <end position="19"/>
    </location>
</feature>
<keyword evidence="6" id="KW-0256">Endoplasmic reticulum</keyword>
<comment type="subcellular location">
    <subcellularLocation>
        <location evidence="10">Endomembrane system</location>
        <topology evidence="10">Single-pass type I membrane protein</topology>
    </subcellularLocation>
    <subcellularLocation>
        <location evidence="1">Endoplasmic reticulum</location>
    </subcellularLocation>
    <subcellularLocation>
        <location evidence="12">Membrane</location>
        <topology evidence="12">Single-pass membrane protein</topology>
    </subcellularLocation>
</comment>
<protein>
    <recommendedName>
        <fullName evidence="12">UDP-glucuronosyltransferase</fullName>
        <ecNumber evidence="12">2.4.1.17</ecNumber>
    </recommendedName>
</protein>
<evidence type="ECO:0000256" key="7">
    <source>
        <dbReference type="ARBA" id="ARBA00022989"/>
    </source>
</evidence>